<dbReference type="InterPro" id="IPR032675">
    <property type="entry name" value="LRR_dom_sf"/>
</dbReference>
<dbReference type="Gene3D" id="3.80.10.10">
    <property type="entry name" value="Ribonuclease Inhibitor"/>
    <property type="match status" value="2"/>
</dbReference>
<dbReference type="EMBL" id="NBSK02000008">
    <property type="protein sequence ID" value="KAJ0192100.1"/>
    <property type="molecule type" value="Genomic_DNA"/>
</dbReference>
<dbReference type="Pfam" id="PF12799">
    <property type="entry name" value="LRR_4"/>
    <property type="match status" value="1"/>
</dbReference>
<gene>
    <name evidence="3" type="ORF">LSAT_V11C800389230</name>
</gene>
<name>A0A9R1WWY2_LACSA</name>
<dbReference type="Pfam" id="PF13516">
    <property type="entry name" value="LRR_6"/>
    <property type="match status" value="1"/>
</dbReference>
<dbReference type="AlphaFoldDB" id="A0A9R1WWY2"/>
<keyword evidence="4" id="KW-1185">Reference proteome</keyword>
<dbReference type="SUPFAM" id="SSF52047">
    <property type="entry name" value="RNI-like"/>
    <property type="match status" value="1"/>
</dbReference>
<evidence type="ECO:0000256" key="2">
    <source>
        <dbReference type="ARBA" id="ARBA00022737"/>
    </source>
</evidence>
<sequence length="451" mass="51483">MELWYLDNLIMTPNFDGLPKLERFILKGSPHLKEIHSSFGGLDRLVCLCIVKCEGIKKFPSITRLQKIETLSFAGCPRLIEFLKIQQKMDNLGDEDMSSGGAWESPNLNHIVLCFLGRCLRDLCLGLCGFGDEDIGSAVRERLSFSCQYLRKLDLSGCNLGDEDMIFAVWELPNLQELDLSHNKFSRLDFILIRTPRLKILNMSDCIRLVELSELPSSIAILKANNCSSLETFGDISNCKWLWKVSFRGVKKLRDPPNGTLLDSMLKGNAFNDYRISVTLQHNIPKGIVGRLLRGNAFSLRHLPCNWYNEFCGILIHVVTFKVFPEIHIIIKQEVDEVSRFELQRESSEELESEYDGTKTYVGYVSFNSLRGIAFLNSTYNVILISLRQHGFPVGAADRIGAALVPKNDQVQTTKIETDCSEFWDEDHFRPTFTIKQDSKSYINILWRPNH</sequence>
<evidence type="ECO:0000256" key="1">
    <source>
        <dbReference type="ARBA" id="ARBA00022614"/>
    </source>
</evidence>
<keyword evidence="1" id="KW-0433">Leucine-rich repeat</keyword>
<dbReference type="Gramene" id="rna-gnl|WGS:NBSK|LSAT_8X2001_mrna">
    <property type="protein sequence ID" value="cds-PLY78934.1"/>
    <property type="gene ID" value="gene-LSAT_8X2001"/>
</dbReference>
<keyword evidence="2" id="KW-0677">Repeat</keyword>
<evidence type="ECO:0000313" key="4">
    <source>
        <dbReference type="Proteomes" id="UP000235145"/>
    </source>
</evidence>
<evidence type="ECO:0000313" key="3">
    <source>
        <dbReference type="EMBL" id="KAJ0192100.1"/>
    </source>
</evidence>
<accession>A0A9R1WWY2</accession>
<dbReference type="Proteomes" id="UP000235145">
    <property type="component" value="Unassembled WGS sequence"/>
</dbReference>
<dbReference type="InterPro" id="IPR001611">
    <property type="entry name" value="Leu-rich_rpt"/>
</dbReference>
<organism evidence="3 4">
    <name type="scientific">Lactuca sativa</name>
    <name type="common">Garden lettuce</name>
    <dbReference type="NCBI Taxonomy" id="4236"/>
    <lineage>
        <taxon>Eukaryota</taxon>
        <taxon>Viridiplantae</taxon>
        <taxon>Streptophyta</taxon>
        <taxon>Embryophyta</taxon>
        <taxon>Tracheophyta</taxon>
        <taxon>Spermatophyta</taxon>
        <taxon>Magnoliopsida</taxon>
        <taxon>eudicotyledons</taxon>
        <taxon>Gunneridae</taxon>
        <taxon>Pentapetalae</taxon>
        <taxon>asterids</taxon>
        <taxon>campanulids</taxon>
        <taxon>Asterales</taxon>
        <taxon>Asteraceae</taxon>
        <taxon>Cichorioideae</taxon>
        <taxon>Cichorieae</taxon>
        <taxon>Lactucinae</taxon>
        <taxon>Lactuca</taxon>
    </lineage>
</organism>
<dbReference type="PROSITE" id="PS51450">
    <property type="entry name" value="LRR"/>
    <property type="match status" value="1"/>
</dbReference>
<reference evidence="3 4" key="1">
    <citation type="journal article" date="2017" name="Nat. Commun.">
        <title>Genome assembly with in vitro proximity ligation data and whole-genome triplication in lettuce.</title>
        <authorList>
            <person name="Reyes-Chin-Wo S."/>
            <person name="Wang Z."/>
            <person name="Yang X."/>
            <person name="Kozik A."/>
            <person name="Arikit S."/>
            <person name="Song C."/>
            <person name="Xia L."/>
            <person name="Froenicke L."/>
            <person name="Lavelle D.O."/>
            <person name="Truco M.J."/>
            <person name="Xia R."/>
            <person name="Zhu S."/>
            <person name="Xu C."/>
            <person name="Xu H."/>
            <person name="Xu X."/>
            <person name="Cox K."/>
            <person name="Korf I."/>
            <person name="Meyers B.C."/>
            <person name="Michelmore R.W."/>
        </authorList>
    </citation>
    <scope>NUCLEOTIDE SEQUENCE [LARGE SCALE GENOMIC DNA]</scope>
    <source>
        <strain evidence="4">cv. Salinas</strain>
        <tissue evidence="3">Seedlings</tissue>
    </source>
</reference>
<comment type="caution">
    <text evidence="3">The sequence shown here is derived from an EMBL/GenBank/DDBJ whole genome shotgun (WGS) entry which is preliminary data.</text>
</comment>
<protein>
    <submittedName>
        <fullName evidence="3">Uncharacterized protein</fullName>
    </submittedName>
</protein>
<dbReference type="PANTHER" id="PTHR16083:SF69">
    <property type="entry name" value="LEUCINE-RICH REPEAT DOMAIN SUPERFAMILY"/>
    <property type="match status" value="1"/>
</dbReference>
<dbReference type="PANTHER" id="PTHR16083">
    <property type="entry name" value="LEUCINE RICH REPEAT CONTAINING PROTEIN"/>
    <property type="match status" value="1"/>
</dbReference>
<proteinExistence type="predicted"/>
<dbReference type="InterPro" id="IPR025875">
    <property type="entry name" value="Leu-rich_rpt_4"/>
</dbReference>